<comment type="caution">
    <text evidence="1">The sequence shown here is derived from an EMBL/GenBank/DDBJ whole genome shotgun (WGS) entry which is preliminary data.</text>
</comment>
<evidence type="ECO:0000313" key="2">
    <source>
        <dbReference type="Proteomes" id="UP000186922"/>
    </source>
</evidence>
<sequence length="87" mass="10052">MSDSSENFFIWLLPQTVHGRTMKTQLLNGRKILLHRRSDSDVLSRLSQLSSNGPLNLDRFSPVVRPVNFHYGTGRLMQKGREDKDVR</sequence>
<gene>
    <name evidence="1" type="primary">RvY_12957</name>
    <name evidence="1" type="synonym">RvY_12957.1</name>
    <name evidence="1" type="ORF">RvY_12957-1</name>
</gene>
<dbReference type="Proteomes" id="UP000186922">
    <property type="component" value="Unassembled WGS sequence"/>
</dbReference>
<dbReference type="EMBL" id="BDGG01000008">
    <property type="protein sequence ID" value="GAV02384.1"/>
    <property type="molecule type" value="Genomic_DNA"/>
</dbReference>
<reference evidence="1 2" key="1">
    <citation type="journal article" date="2016" name="Nat. Commun.">
        <title>Extremotolerant tardigrade genome and improved radiotolerance of human cultured cells by tardigrade-unique protein.</title>
        <authorList>
            <person name="Hashimoto T."/>
            <person name="Horikawa D.D."/>
            <person name="Saito Y."/>
            <person name="Kuwahara H."/>
            <person name="Kozuka-Hata H."/>
            <person name="Shin-I T."/>
            <person name="Minakuchi Y."/>
            <person name="Ohishi K."/>
            <person name="Motoyama A."/>
            <person name="Aizu T."/>
            <person name="Enomoto A."/>
            <person name="Kondo K."/>
            <person name="Tanaka S."/>
            <person name="Hara Y."/>
            <person name="Koshikawa S."/>
            <person name="Sagara H."/>
            <person name="Miura T."/>
            <person name="Yokobori S."/>
            <person name="Miyagawa K."/>
            <person name="Suzuki Y."/>
            <person name="Kubo T."/>
            <person name="Oyama M."/>
            <person name="Kohara Y."/>
            <person name="Fujiyama A."/>
            <person name="Arakawa K."/>
            <person name="Katayama T."/>
            <person name="Toyoda A."/>
            <person name="Kunieda T."/>
        </authorList>
    </citation>
    <scope>NUCLEOTIDE SEQUENCE [LARGE SCALE GENOMIC DNA]</scope>
    <source>
        <strain evidence="1 2">YOKOZUNA-1</strain>
    </source>
</reference>
<dbReference type="AlphaFoldDB" id="A0A1D1VTT3"/>
<proteinExistence type="predicted"/>
<evidence type="ECO:0000313" key="1">
    <source>
        <dbReference type="EMBL" id="GAV02384.1"/>
    </source>
</evidence>
<organism evidence="1 2">
    <name type="scientific">Ramazzottius varieornatus</name>
    <name type="common">Water bear</name>
    <name type="synonym">Tardigrade</name>
    <dbReference type="NCBI Taxonomy" id="947166"/>
    <lineage>
        <taxon>Eukaryota</taxon>
        <taxon>Metazoa</taxon>
        <taxon>Ecdysozoa</taxon>
        <taxon>Tardigrada</taxon>
        <taxon>Eutardigrada</taxon>
        <taxon>Parachela</taxon>
        <taxon>Hypsibioidea</taxon>
        <taxon>Ramazzottiidae</taxon>
        <taxon>Ramazzottius</taxon>
    </lineage>
</organism>
<keyword evidence="2" id="KW-1185">Reference proteome</keyword>
<accession>A0A1D1VTT3</accession>
<name>A0A1D1VTT3_RAMVA</name>
<protein>
    <submittedName>
        <fullName evidence="1">Uncharacterized protein</fullName>
    </submittedName>
</protein>